<dbReference type="Proteomes" id="UP000007842">
    <property type="component" value="Chromosome"/>
</dbReference>
<feature type="chain" id="PRO_5003373788" evidence="1">
    <location>
        <begin position="30"/>
        <end position="113"/>
    </location>
</feature>
<proteinExistence type="predicted"/>
<evidence type="ECO:0000313" key="3">
    <source>
        <dbReference type="Proteomes" id="UP000007842"/>
    </source>
</evidence>
<dbReference type="KEGG" id="scy:SCATT_26900"/>
<keyword evidence="1" id="KW-0732">Signal</keyword>
<reference evidence="3" key="1">
    <citation type="submission" date="2011-12" db="EMBL/GenBank/DDBJ databases">
        <title>Complete genome sequence of Streptomyces cattleya strain DSM 46488.</title>
        <authorList>
            <person name="Ou H.-Y."/>
            <person name="Li P."/>
            <person name="Zhao C."/>
            <person name="O'Hagan D."/>
            <person name="Deng Z."/>
        </authorList>
    </citation>
    <scope>NUCLEOTIDE SEQUENCE [LARGE SCALE GENOMIC DNA]</scope>
    <source>
        <strain evidence="3">ATCC 35852 / DSM 46488 / JCM 4925 / NBRC 14057 / NRRL 8057</strain>
    </source>
</reference>
<evidence type="ECO:0000256" key="1">
    <source>
        <dbReference type="SAM" id="SignalP"/>
    </source>
</evidence>
<evidence type="ECO:0000313" key="2">
    <source>
        <dbReference type="EMBL" id="AEW95061.1"/>
    </source>
</evidence>
<accession>F8K3E4</accession>
<feature type="signal peptide" evidence="1">
    <location>
        <begin position="1"/>
        <end position="29"/>
    </location>
</feature>
<dbReference type="PATRIC" id="fig|1003195.11.peg.4198"/>
<protein>
    <submittedName>
        <fullName evidence="2">Uncharacterized protein</fullName>
    </submittedName>
</protein>
<dbReference type="HOGENOM" id="CLU_2132063_0_0_11"/>
<accession>G8X2E5</accession>
<keyword evidence="3" id="KW-1185">Reference proteome</keyword>
<dbReference type="STRING" id="1003195.SCATT_26900"/>
<sequence length="113" mass="11503">MRTNTTARIGALAAVAAAAVLALPASADAATGSIDYGPLGKLTNPVDGTCYRSPLYSNGTGPAGVTNNTNEKITVYLSNDCTNYPHVIEPGQYYNSTGGLAGGFARLYSVKAG</sequence>
<dbReference type="KEGG" id="sct:SCAT_2706"/>
<dbReference type="EMBL" id="CP003219">
    <property type="protein sequence ID" value="AEW95061.1"/>
    <property type="molecule type" value="Genomic_DNA"/>
</dbReference>
<dbReference type="AlphaFoldDB" id="F8K3E4"/>
<name>F8K3E4_STREN</name>
<dbReference type="RefSeq" id="WP_014143443.1">
    <property type="nucleotide sequence ID" value="NC_016111.1"/>
</dbReference>
<organism evidence="2 3">
    <name type="scientific">Streptantibioticus cattleyicolor (strain ATCC 35852 / DSM 46488 / JCM 4925 / NBRC 14057 / NRRL 8057)</name>
    <name type="common">Streptomyces cattleya</name>
    <dbReference type="NCBI Taxonomy" id="1003195"/>
    <lineage>
        <taxon>Bacteria</taxon>
        <taxon>Bacillati</taxon>
        <taxon>Actinomycetota</taxon>
        <taxon>Actinomycetes</taxon>
        <taxon>Kitasatosporales</taxon>
        <taxon>Streptomycetaceae</taxon>
        <taxon>Streptantibioticus</taxon>
    </lineage>
</organism>
<gene>
    <name evidence="2" type="ordered locus">SCATT_26900</name>
</gene>